<evidence type="ECO:0000256" key="11">
    <source>
        <dbReference type="HAMAP-Rule" id="MF_00127"/>
    </source>
</evidence>
<comment type="subcellular location">
    <subcellularLocation>
        <location evidence="1 11">Cytoplasm</location>
    </subcellularLocation>
</comment>
<feature type="binding site" evidence="12">
    <location>
        <position position="131"/>
    </location>
    <ligand>
        <name>L-histidine</name>
        <dbReference type="ChEBI" id="CHEBI:57595"/>
    </ligand>
</feature>
<dbReference type="Gene3D" id="3.40.50.800">
    <property type="entry name" value="Anticodon-binding domain"/>
    <property type="match status" value="1"/>
</dbReference>
<keyword evidence="5 11" id="KW-0436">Ligase</keyword>
<dbReference type="Pfam" id="PF03129">
    <property type="entry name" value="HGTP_anticodon"/>
    <property type="match status" value="1"/>
</dbReference>
<evidence type="ECO:0000256" key="1">
    <source>
        <dbReference type="ARBA" id="ARBA00004496"/>
    </source>
</evidence>
<evidence type="ECO:0000256" key="10">
    <source>
        <dbReference type="ARBA" id="ARBA00047639"/>
    </source>
</evidence>
<dbReference type="STRING" id="402385.SAMN05421848_2319"/>
<keyword evidence="6 11" id="KW-0547">Nucleotide-binding</keyword>
<evidence type="ECO:0000313" key="14">
    <source>
        <dbReference type="EMBL" id="SFC66840.1"/>
    </source>
</evidence>
<evidence type="ECO:0000256" key="9">
    <source>
        <dbReference type="ARBA" id="ARBA00023146"/>
    </source>
</evidence>
<feature type="binding site" evidence="12">
    <location>
        <begin position="83"/>
        <end position="85"/>
    </location>
    <ligand>
        <name>L-histidine</name>
        <dbReference type="ChEBI" id="CHEBI:57595"/>
    </ligand>
</feature>
<evidence type="ECO:0000256" key="4">
    <source>
        <dbReference type="ARBA" id="ARBA00022490"/>
    </source>
</evidence>
<keyword evidence="8 11" id="KW-0648">Protein biosynthesis</keyword>
<keyword evidence="15" id="KW-1185">Reference proteome</keyword>
<protein>
    <recommendedName>
        <fullName evidence="11">Histidine--tRNA ligase</fullName>
        <ecNumber evidence="11">6.1.1.21</ecNumber>
    </recommendedName>
    <alternativeName>
        <fullName evidence="11">Histidyl-tRNA synthetase</fullName>
        <shortName evidence="11">HisRS</shortName>
    </alternativeName>
</protein>
<feature type="binding site" evidence="12">
    <location>
        <position position="259"/>
    </location>
    <ligand>
        <name>L-histidine</name>
        <dbReference type="ChEBI" id="CHEBI:57595"/>
    </ligand>
</feature>
<dbReference type="GO" id="GO:0005524">
    <property type="term" value="F:ATP binding"/>
    <property type="evidence" value="ECO:0007669"/>
    <property type="project" value="UniProtKB-UniRule"/>
</dbReference>
<dbReference type="CDD" id="cd00773">
    <property type="entry name" value="HisRS-like_core"/>
    <property type="match status" value="1"/>
</dbReference>
<proteinExistence type="inferred from homology"/>
<dbReference type="InterPro" id="IPR004516">
    <property type="entry name" value="HisRS/HisZ"/>
</dbReference>
<dbReference type="Pfam" id="PF13393">
    <property type="entry name" value="tRNA-synt_His"/>
    <property type="match status" value="1"/>
</dbReference>
<dbReference type="RefSeq" id="WP_090134094.1">
    <property type="nucleotide sequence ID" value="NZ_FOLY01000004.1"/>
</dbReference>
<feature type="binding site" evidence="12">
    <location>
        <position position="127"/>
    </location>
    <ligand>
        <name>L-histidine</name>
        <dbReference type="ChEBI" id="CHEBI:57595"/>
    </ligand>
</feature>
<evidence type="ECO:0000256" key="5">
    <source>
        <dbReference type="ARBA" id="ARBA00022598"/>
    </source>
</evidence>
<gene>
    <name evidence="11" type="primary">hisS</name>
    <name evidence="14" type="ORF">SAMN05421848_2319</name>
</gene>
<dbReference type="InterPro" id="IPR033656">
    <property type="entry name" value="HisRS_anticodon"/>
</dbReference>
<evidence type="ECO:0000256" key="2">
    <source>
        <dbReference type="ARBA" id="ARBA00008226"/>
    </source>
</evidence>
<organism evidence="14 15">
    <name type="scientific">Kushneria avicenniae</name>
    <dbReference type="NCBI Taxonomy" id="402385"/>
    <lineage>
        <taxon>Bacteria</taxon>
        <taxon>Pseudomonadati</taxon>
        <taxon>Pseudomonadota</taxon>
        <taxon>Gammaproteobacteria</taxon>
        <taxon>Oceanospirillales</taxon>
        <taxon>Halomonadaceae</taxon>
        <taxon>Kushneria</taxon>
    </lineage>
</organism>
<dbReference type="AlphaFoldDB" id="A0A1I1LBC4"/>
<dbReference type="EMBL" id="FOLY01000004">
    <property type="protein sequence ID" value="SFC66840.1"/>
    <property type="molecule type" value="Genomic_DNA"/>
</dbReference>
<keyword evidence="7 11" id="KW-0067">ATP-binding</keyword>
<dbReference type="Proteomes" id="UP000199046">
    <property type="component" value="Unassembled WGS sequence"/>
</dbReference>
<feature type="domain" description="Aminoacyl-transfer RNA synthetases class-II family profile" evidence="13">
    <location>
        <begin position="1"/>
        <end position="357"/>
    </location>
</feature>
<name>A0A1I1LBC4_9GAMM</name>
<evidence type="ECO:0000256" key="6">
    <source>
        <dbReference type="ARBA" id="ARBA00022741"/>
    </source>
</evidence>
<dbReference type="Gene3D" id="3.30.930.10">
    <property type="entry name" value="Bira Bifunctional Protein, Domain 2"/>
    <property type="match status" value="1"/>
</dbReference>
<dbReference type="PANTHER" id="PTHR43707">
    <property type="entry name" value="HISTIDYL-TRNA SYNTHETASE"/>
    <property type="match status" value="1"/>
</dbReference>
<accession>A0A1I1LBC4</accession>
<dbReference type="PANTHER" id="PTHR43707:SF1">
    <property type="entry name" value="HISTIDINE--TRNA LIGASE, MITOCHONDRIAL-RELATED"/>
    <property type="match status" value="1"/>
</dbReference>
<evidence type="ECO:0000256" key="12">
    <source>
        <dbReference type="PIRSR" id="PIRSR001549-1"/>
    </source>
</evidence>
<dbReference type="OrthoDB" id="9800814at2"/>
<evidence type="ECO:0000256" key="8">
    <source>
        <dbReference type="ARBA" id="ARBA00022917"/>
    </source>
</evidence>
<dbReference type="EC" id="6.1.1.21" evidence="11"/>
<dbReference type="NCBIfam" id="TIGR00442">
    <property type="entry name" value="hisS"/>
    <property type="match status" value="1"/>
</dbReference>
<dbReference type="GO" id="GO:0006427">
    <property type="term" value="P:histidyl-tRNA aminoacylation"/>
    <property type="evidence" value="ECO:0007669"/>
    <property type="project" value="UniProtKB-UniRule"/>
</dbReference>
<dbReference type="SUPFAM" id="SSF55681">
    <property type="entry name" value="Class II aaRS and biotin synthetases"/>
    <property type="match status" value="1"/>
</dbReference>
<evidence type="ECO:0000256" key="3">
    <source>
        <dbReference type="ARBA" id="ARBA00011738"/>
    </source>
</evidence>
<comment type="similarity">
    <text evidence="2 11">Belongs to the class-II aminoacyl-tRNA synthetase family.</text>
</comment>
<evidence type="ECO:0000259" key="13">
    <source>
        <dbReference type="PROSITE" id="PS50862"/>
    </source>
</evidence>
<feature type="binding site" evidence="12">
    <location>
        <begin position="263"/>
        <end position="264"/>
    </location>
    <ligand>
        <name>L-histidine</name>
        <dbReference type="ChEBI" id="CHEBI:57595"/>
    </ligand>
</feature>
<dbReference type="PROSITE" id="PS50862">
    <property type="entry name" value="AA_TRNA_LIGASE_II"/>
    <property type="match status" value="1"/>
</dbReference>
<keyword evidence="9 11" id="KW-0030">Aminoacyl-tRNA synthetase</keyword>
<reference evidence="15" key="1">
    <citation type="submission" date="2016-10" db="EMBL/GenBank/DDBJ databases">
        <authorList>
            <person name="Varghese N."/>
            <person name="Submissions S."/>
        </authorList>
    </citation>
    <scope>NUCLEOTIDE SEQUENCE [LARGE SCALE GENOMIC DNA]</scope>
    <source>
        <strain evidence="15">DSM 23439</strain>
    </source>
</reference>
<dbReference type="InterPro" id="IPR004154">
    <property type="entry name" value="Anticodon-bd"/>
</dbReference>
<dbReference type="SUPFAM" id="SSF52954">
    <property type="entry name" value="Class II aaRS ABD-related"/>
    <property type="match status" value="1"/>
</dbReference>
<dbReference type="InterPro" id="IPR045864">
    <property type="entry name" value="aa-tRNA-synth_II/BPL/LPL"/>
</dbReference>
<dbReference type="InterPro" id="IPR036621">
    <property type="entry name" value="Anticodon-bd_dom_sf"/>
</dbReference>
<comment type="subunit">
    <text evidence="3 11">Homodimer.</text>
</comment>
<dbReference type="GO" id="GO:0004821">
    <property type="term" value="F:histidine-tRNA ligase activity"/>
    <property type="evidence" value="ECO:0007669"/>
    <property type="project" value="UniProtKB-UniRule"/>
</dbReference>
<feature type="binding site" evidence="12">
    <location>
        <position position="113"/>
    </location>
    <ligand>
        <name>L-histidine</name>
        <dbReference type="ChEBI" id="CHEBI:57595"/>
    </ligand>
</feature>
<evidence type="ECO:0000256" key="7">
    <source>
        <dbReference type="ARBA" id="ARBA00022840"/>
    </source>
</evidence>
<dbReference type="PIRSF" id="PIRSF001549">
    <property type="entry name" value="His-tRNA_synth"/>
    <property type="match status" value="1"/>
</dbReference>
<dbReference type="InterPro" id="IPR006195">
    <property type="entry name" value="aa-tRNA-synth_II"/>
</dbReference>
<dbReference type="InterPro" id="IPR041715">
    <property type="entry name" value="HisRS-like_core"/>
</dbReference>
<dbReference type="CDD" id="cd00859">
    <property type="entry name" value="HisRS_anticodon"/>
    <property type="match status" value="1"/>
</dbReference>
<keyword evidence="4 11" id="KW-0963">Cytoplasm</keyword>
<dbReference type="GO" id="GO:0005737">
    <property type="term" value="C:cytoplasm"/>
    <property type="evidence" value="ECO:0007669"/>
    <property type="project" value="UniProtKB-SubCell"/>
</dbReference>
<evidence type="ECO:0000313" key="15">
    <source>
        <dbReference type="Proteomes" id="UP000199046"/>
    </source>
</evidence>
<comment type="catalytic activity">
    <reaction evidence="10 11">
        <text>tRNA(His) + L-histidine + ATP = L-histidyl-tRNA(His) + AMP + diphosphate + H(+)</text>
        <dbReference type="Rhea" id="RHEA:17313"/>
        <dbReference type="Rhea" id="RHEA-COMP:9665"/>
        <dbReference type="Rhea" id="RHEA-COMP:9689"/>
        <dbReference type="ChEBI" id="CHEBI:15378"/>
        <dbReference type="ChEBI" id="CHEBI:30616"/>
        <dbReference type="ChEBI" id="CHEBI:33019"/>
        <dbReference type="ChEBI" id="CHEBI:57595"/>
        <dbReference type="ChEBI" id="CHEBI:78442"/>
        <dbReference type="ChEBI" id="CHEBI:78527"/>
        <dbReference type="ChEBI" id="CHEBI:456215"/>
        <dbReference type="EC" id="6.1.1.21"/>
    </reaction>
</comment>
<dbReference type="InterPro" id="IPR015807">
    <property type="entry name" value="His-tRNA-ligase"/>
</dbReference>
<dbReference type="HAMAP" id="MF_00127">
    <property type="entry name" value="His_tRNA_synth"/>
    <property type="match status" value="1"/>
</dbReference>
<dbReference type="FunFam" id="3.30.930.10:FF:000005">
    <property type="entry name" value="Histidine--tRNA ligase"/>
    <property type="match status" value="1"/>
</dbReference>
<sequence>MSSKLQAIRGMNDLLPERSPLWQYFEQHVRQLMAQYGYLEMRTPVLEQTALFKRSIGEVTDIVEKEMYTFDDRNGDSLSLRPEGTASVVRAAIENGLLHNQTHRLWYAGPMFRHERPQKGRYRQFHQVGVEIFGLEGPDIDAEAIALSARLWRALGLIDHVQLEINSLGSLEARHAYRATLVEYFNAHLDQLDEDARRRLDSNPLRILDSKNPDMQALIEAAPKLIDHLDDASIAHFEGLKHRLDALGIDYVINTRLVRGLDYYSRTVFEWTTTALGSQGTVCAGGRYDGLVEQLGGKATPAVGFAMGVERLILLLETLQLVPEAAEDILDVYLMGQGESVDTPLLVLGETLRSRLPGLRVQVHCGGGSFKSQLKKADKSRARFAVMLGEDELAAGTATLKDLRGEEPQQQLAPEALIDRLERWIDERPADSGLSTRL</sequence>